<name>A0A7R9LZ42_9ACAR</name>
<proteinExistence type="predicted"/>
<dbReference type="AlphaFoldDB" id="A0A7R9LZ42"/>
<dbReference type="EMBL" id="OC919036">
    <property type="protein sequence ID" value="CAD7650603.1"/>
    <property type="molecule type" value="Genomic_DNA"/>
</dbReference>
<dbReference type="Proteomes" id="UP000728032">
    <property type="component" value="Unassembled WGS sequence"/>
</dbReference>
<sequence>MFTANKDDNRLLNKRIKIDIPGYDPANKNIKIETAILWKDSDKPEQPTQIDKDHCDHLPKEPLFESFCGLSHKSNSTPVYSNL</sequence>
<protein>
    <submittedName>
        <fullName evidence="1">Uncharacterized protein</fullName>
    </submittedName>
</protein>
<evidence type="ECO:0000313" key="2">
    <source>
        <dbReference type="Proteomes" id="UP000728032"/>
    </source>
</evidence>
<evidence type="ECO:0000313" key="1">
    <source>
        <dbReference type="EMBL" id="CAD7650603.1"/>
    </source>
</evidence>
<accession>A0A7R9LZ42</accession>
<keyword evidence="2" id="KW-1185">Reference proteome</keyword>
<dbReference type="EMBL" id="CAJPVJ010004211">
    <property type="protein sequence ID" value="CAG2168405.1"/>
    <property type="molecule type" value="Genomic_DNA"/>
</dbReference>
<organism evidence="1">
    <name type="scientific">Oppiella nova</name>
    <dbReference type="NCBI Taxonomy" id="334625"/>
    <lineage>
        <taxon>Eukaryota</taxon>
        <taxon>Metazoa</taxon>
        <taxon>Ecdysozoa</taxon>
        <taxon>Arthropoda</taxon>
        <taxon>Chelicerata</taxon>
        <taxon>Arachnida</taxon>
        <taxon>Acari</taxon>
        <taxon>Acariformes</taxon>
        <taxon>Sarcoptiformes</taxon>
        <taxon>Oribatida</taxon>
        <taxon>Brachypylina</taxon>
        <taxon>Oppioidea</taxon>
        <taxon>Oppiidae</taxon>
        <taxon>Oppiella</taxon>
    </lineage>
</organism>
<reference evidence="1" key="1">
    <citation type="submission" date="2020-11" db="EMBL/GenBank/DDBJ databases">
        <authorList>
            <person name="Tran Van P."/>
        </authorList>
    </citation>
    <scope>NUCLEOTIDE SEQUENCE</scope>
</reference>
<gene>
    <name evidence="1" type="ORF">ONB1V03_LOCUS7895</name>
</gene>